<dbReference type="STRING" id="1293439.WH87_03510"/>
<dbReference type="PANTHER" id="PTHR43489:SF13">
    <property type="entry name" value="HYDROXYPYRUVATE ISOMERASE"/>
    <property type="match status" value="1"/>
</dbReference>
<keyword evidence="5" id="KW-0670">Pyruvate</keyword>
<evidence type="ECO:0000256" key="3">
    <source>
        <dbReference type="PIRSR" id="PIRSR006241-50"/>
    </source>
</evidence>
<dbReference type="GO" id="GO:0046487">
    <property type="term" value="P:glyoxylate metabolic process"/>
    <property type="evidence" value="ECO:0007669"/>
    <property type="project" value="TreeGrafter"/>
</dbReference>
<evidence type="ECO:0000313" key="6">
    <source>
        <dbReference type="Proteomes" id="UP000033411"/>
    </source>
</evidence>
<evidence type="ECO:0000256" key="1">
    <source>
        <dbReference type="ARBA" id="ARBA00023235"/>
    </source>
</evidence>
<dbReference type="InterPro" id="IPR053398">
    <property type="entry name" value="HPT_OtnI_isomerases"/>
</dbReference>
<feature type="domain" description="Xylose isomerase-like TIM barrel" evidence="4">
    <location>
        <begin position="21"/>
        <end position="245"/>
    </location>
</feature>
<comment type="caution">
    <text evidence="5">The sequence shown here is derived from an EMBL/GenBank/DDBJ whole genome shotgun (WGS) entry which is preliminary data.</text>
</comment>
<feature type="active site" description="Proton donor/acceptor" evidence="3">
    <location>
        <position position="143"/>
    </location>
</feature>
<dbReference type="AlphaFoldDB" id="A0A0F5QE87"/>
<name>A0A0F5QE87_9HYPH</name>
<dbReference type="FunFam" id="3.20.20.150:FF:000007">
    <property type="entry name" value="Hydroxypyruvate isomerase"/>
    <property type="match status" value="1"/>
</dbReference>
<dbReference type="NCBIfam" id="TIGR03234">
    <property type="entry name" value="OH-pyruv-isom"/>
    <property type="match status" value="1"/>
</dbReference>
<dbReference type="Pfam" id="PF01261">
    <property type="entry name" value="AP_endonuc_2"/>
    <property type="match status" value="1"/>
</dbReference>
<keyword evidence="1 2" id="KW-0413">Isomerase</keyword>
<evidence type="ECO:0000256" key="2">
    <source>
        <dbReference type="PIRNR" id="PIRNR006241"/>
    </source>
</evidence>
<dbReference type="PANTHER" id="PTHR43489">
    <property type="entry name" value="ISOMERASE"/>
    <property type="match status" value="1"/>
</dbReference>
<dbReference type="InterPro" id="IPR026040">
    <property type="entry name" value="HyI-like"/>
</dbReference>
<dbReference type="SUPFAM" id="SSF51658">
    <property type="entry name" value="Xylose isomerase-like"/>
    <property type="match status" value="1"/>
</dbReference>
<organism evidence="5 6">
    <name type="scientific">Devosia epidermidihirudinis</name>
    <dbReference type="NCBI Taxonomy" id="1293439"/>
    <lineage>
        <taxon>Bacteria</taxon>
        <taxon>Pseudomonadati</taxon>
        <taxon>Pseudomonadota</taxon>
        <taxon>Alphaproteobacteria</taxon>
        <taxon>Hyphomicrobiales</taxon>
        <taxon>Devosiaceae</taxon>
        <taxon>Devosia</taxon>
    </lineage>
</organism>
<dbReference type="InterPro" id="IPR017643">
    <property type="entry name" value="Hydroxypyruvate_isomerase"/>
</dbReference>
<evidence type="ECO:0000313" key="5">
    <source>
        <dbReference type="EMBL" id="KKC39302.1"/>
    </source>
</evidence>
<dbReference type="GO" id="GO:0008903">
    <property type="term" value="F:hydroxypyruvate isomerase activity"/>
    <property type="evidence" value="ECO:0007669"/>
    <property type="project" value="TreeGrafter"/>
</dbReference>
<dbReference type="Gene3D" id="3.20.20.150">
    <property type="entry name" value="Divalent-metal-dependent TIM barrel enzymes"/>
    <property type="match status" value="1"/>
</dbReference>
<dbReference type="InterPro" id="IPR013022">
    <property type="entry name" value="Xyl_isomerase-like_TIM-brl"/>
</dbReference>
<dbReference type="NCBIfam" id="NF043033">
    <property type="entry name" value="OxoTetrIsom"/>
    <property type="match status" value="1"/>
</dbReference>
<dbReference type="InterPro" id="IPR050417">
    <property type="entry name" value="Sugar_Epim/Isomerase"/>
</dbReference>
<keyword evidence="6" id="KW-1185">Reference proteome</keyword>
<comment type="similarity">
    <text evidence="2">Belongs to the hyi family.</text>
</comment>
<evidence type="ECO:0000259" key="4">
    <source>
        <dbReference type="Pfam" id="PF01261"/>
    </source>
</evidence>
<dbReference type="Proteomes" id="UP000033411">
    <property type="component" value="Unassembled WGS sequence"/>
</dbReference>
<dbReference type="InterPro" id="IPR036237">
    <property type="entry name" value="Xyl_isomerase-like_sf"/>
</dbReference>
<dbReference type="PIRSF" id="PIRSF006241">
    <property type="entry name" value="HyI"/>
    <property type="match status" value="1"/>
</dbReference>
<dbReference type="EMBL" id="LANJ01000011">
    <property type="protein sequence ID" value="KKC39302.1"/>
    <property type="molecule type" value="Genomic_DNA"/>
</dbReference>
<dbReference type="PATRIC" id="fig|1293439.3.peg.257"/>
<reference evidence="5 6" key="1">
    <citation type="submission" date="2015-03" db="EMBL/GenBank/DDBJ databases">
        <authorList>
            <person name="Lepp D."/>
            <person name="Hassan Y.I."/>
            <person name="Li X.-Z."/>
            <person name="Zhou T."/>
        </authorList>
    </citation>
    <scope>NUCLEOTIDE SEQUENCE [LARGE SCALE GENOMIC DNA]</scope>
    <source>
        <strain evidence="5 6">E84</strain>
    </source>
</reference>
<accession>A0A0F5QE87</accession>
<sequence>MLRFSANLSMLYPQHAFLDRFAAAAADGFKGVEYVGAYDYPATQIADVLRENGLTQALFNLPVGDWVAGERGIACLPERRDEFRSSVDQAIGYAYETGCKQVNCLAGIAPSGADRDELETTLVSNLQFAAARFADAGIKLLLEPINTKDMPGYLINTTDHYEAIAARVGSDNLYLQYDFYHMQIMQGDLIRTLERLQPRIAHVQIADNPGRHEPGTGEINYANIFTALSRLGYAGWIGAEYRPSGDTSSSFGWVPE</sequence>
<dbReference type="OrthoDB" id="9786584at2"/>
<proteinExistence type="inferred from homology"/>
<gene>
    <name evidence="5" type="ORF">WH87_03510</name>
</gene>
<dbReference type="RefSeq" id="WP_046138469.1">
    <property type="nucleotide sequence ID" value="NZ_LANJ01000011.1"/>
</dbReference>
<protein>
    <submittedName>
        <fullName evidence="5">Hydroxypyruvate isomerase</fullName>
    </submittedName>
</protein>
<feature type="active site" description="Proton donor/acceptor" evidence="3">
    <location>
        <position position="240"/>
    </location>
</feature>